<dbReference type="EC" id="3.1.4.-" evidence="8"/>
<dbReference type="CDD" id="cd00077">
    <property type="entry name" value="HDc"/>
    <property type="match status" value="1"/>
</dbReference>
<feature type="binding site" evidence="7">
    <location>
        <position position="594"/>
    </location>
    <ligand>
        <name>Zn(2+)</name>
        <dbReference type="ChEBI" id="CHEBI:29105"/>
        <label>2</label>
    </ligand>
</feature>
<dbReference type="Gene3D" id="1.10.1300.10">
    <property type="entry name" value="3'5'-cyclic nucleotide phosphodiesterase, catalytic domain"/>
    <property type="match status" value="1"/>
</dbReference>
<keyword evidence="4 8" id="KW-0378">Hydrolase</keyword>
<reference evidence="11" key="1">
    <citation type="submission" date="2025-08" db="UniProtKB">
        <authorList>
            <consortium name="RefSeq"/>
        </authorList>
    </citation>
    <scope>IDENTIFICATION</scope>
</reference>
<dbReference type="SMART" id="SM00065">
    <property type="entry name" value="GAF"/>
    <property type="match status" value="1"/>
</dbReference>
<sequence length="801" mass="92479">MTDPSDDTAGAIIEVQDGIVHLTKINEYVPGEVKKKKSRSAFSRFCLPFARCCESRKTDVSIVNHLDHKQETLEAYVMKSVSVDQLESWLEKKVETYRKKTRETHDASIITQGESSTEFFQNLEKQLQQQNIDEHSTVLIFARYIQRAVATDAFRIFKIVSDDSDSSVNCFVMDSLNLLTGGKFVNTDDDIVALVRNVANTQKSIRLSKNTDLAFPKIPTNSLREFGLENVEDANYLLYQPLLNSGNTIYVIEMWRIREAYDDKDVQICANIVAALHYIKLFSMKQKESNMSDLLLNVVQAIFRKMVSLDELIKNILKSAQLLVNAERASLFLIDNDNSELVSTVFDLKFDHGQERNLTQPIRMSINQGIAGHVALTGETLNITDAYADKRFNSEVDKATKYKTKSILCMPIKVREKIIGVVEMVNKINNFDFNREDEVAFEKFSIFFGLALYNAKLYDKIKRNEQRFKVALEMLCYHNTCKDQEVKEVQETQNDNWTTFNDFYLDPYEFDHLQKCKAVITMFDDLFGLSSFDSMTVTKFILTVKKNYRTVPYHNFDHGWSVAHAMYVILKNDHEQRFNYNMKLALFVACLCHDLDHRGYNNKYLKDTKSPLAAMYTSSALEHHHFSITVTILQQDGLNIFSKLSSNDYKEILQYMKQCILATDLSAFPNNLSKLNKIVNQNSENQSFNWDIPSNRSLVMDLSMTAADLSASAKPWDIQNKTVKVIFEEFYGQGDKEREAGQTPMPMMDRNKPKQQCVSQVEFFDHICIPCFSMLYKIFPNTKPMYDMALKNFDRWQSMCR</sequence>
<dbReference type="Gene3D" id="3.30.450.40">
    <property type="match status" value="1"/>
</dbReference>
<feature type="binding site" evidence="7">
    <location>
        <position position="708"/>
    </location>
    <ligand>
        <name>Zn(2+)</name>
        <dbReference type="ChEBI" id="CHEBI:29105"/>
        <label>1</label>
    </ligand>
</feature>
<dbReference type="GO" id="GO:0046872">
    <property type="term" value="F:metal ion binding"/>
    <property type="evidence" value="ECO:0007669"/>
    <property type="project" value="UniProtKB-KW"/>
</dbReference>
<keyword evidence="10" id="KW-1185">Reference proteome</keyword>
<dbReference type="OrthoDB" id="295473at2759"/>
<organism evidence="10 11">
    <name type="scientific">Bicyclus anynana</name>
    <name type="common">Squinting bush brown butterfly</name>
    <dbReference type="NCBI Taxonomy" id="110368"/>
    <lineage>
        <taxon>Eukaryota</taxon>
        <taxon>Metazoa</taxon>
        <taxon>Ecdysozoa</taxon>
        <taxon>Arthropoda</taxon>
        <taxon>Hexapoda</taxon>
        <taxon>Insecta</taxon>
        <taxon>Pterygota</taxon>
        <taxon>Neoptera</taxon>
        <taxon>Endopterygota</taxon>
        <taxon>Lepidoptera</taxon>
        <taxon>Glossata</taxon>
        <taxon>Ditrysia</taxon>
        <taxon>Papilionoidea</taxon>
        <taxon>Nymphalidae</taxon>
        <taxon>Satyrinae</taxon>
        <taxon>Satyrini</taxon>
        <taxon>Mycalesina</taxon>
        <taxon>Bicyclus</taxon>
    </lineage>
</organism>
<dbReference type="InterPro" id="IPR003607">
    <property type="entry name" value="HD/PDEase_dom"/>
</dbReference>
<dbReference type="PROSITE" id="PS51845">
    <property type="entry name" value="PDEASE_I_2"/>
    <property type="match status" value="1"/>
</dbReference>
<evidence type="ECO:0000313" key="10">
    <source>
        <dbReference type="Proteomes" id="UP001652582"/>
    </source>
</evidence>
<feature type="binding site" evidence="6">
    <location>
        <position position="708"/>
    </location>
    <ligand>
        <name>AMP</name>
        <dbReference type="ChEBI" id="CHEBI:456215"/>
    </ligand>
</feature>
<dbReference type="InterPro" id="IPR023088">
    <property type="entry name" value="PDEase"/>
</dbReference>
<evidence type="ECO:0000256" key="6">
    <source>
        <dbReference type="PIRSR" id="PIRSR623088-2"/>
    </source>
</evidence>
<dbReference type="Pfam" id="PF01590">
    <property type="entry name" value="GAF"/>
    <property type="match status" value="1"/>
</dbReference>
<feature type="active site" description="Proton donor" evidence="5">
    <location>
        <position position="554"/>
    </location>
</feature>
<keyword evidence="3 7" id="KW-0479">Metal-binding</keyword>
<protein>
    <recommendedName>
        <fullName evidence="8">Phosphodiesterase</fullName>
        <ecNumber evidence="8">3.1.4.-</ecNumber>
    </recommendedName>
</protein>
<dbReference type="RefSeq" id="XP_023940868.2">
    <property type="nucleotide sequence ID" value="XM_024085100.2"/>
</dbReference>
<dbReference type="InterPro" id="IPR023174">
    <property type="entry name" value="PDEase_CS"/>
</dbReference>
<dbReference type="Proteomes" id="UP001652582">
    <property type="component" value="Chromosome Z"/>
</dbReference>
<evidence type="ECO:0000256" key="2">
    <source>
        <dbReference type="ARBA" id="ARBA00022535"/>
    </source>
</evidence>
<evidence type="ECO:0000256" key="3">
    <source>
        <dbReference type="ARBA" id="ARBA00022723"/>
    </source>
</evidence>
<dbReference type="GO" id="GO:0007165">
    <property type="term" value="P:signal transduction"/>
    <property type="evidence" value="ECO:0007669"/>
    <property type="project" value="InterPro"/>
</dbReference>
<dbReference type="PRINTS" id="PR00387">
    <property type="entry name" value="PDIESTERASE1"/>
</dbReference>
<evidence type="ECO:0000256" key="7">
    <source>
        <dbReference type="PIRSR" id="PIRSR623088-3"/>
    </source>
</evidence>
<dbReference type="InterPro" id="IPR029016">
    <property type="entry name" value="GAF-like_dom_sf"/>
</dbReference>
<feature type="binding site" evidence="6">
    <location>
        <begin position="554"/>
        <end position="558"/>
    </location>
    <ligand>
        <name>AMP</name>
        <dbReference type="ChEBI" id="CHEBI:456215"/>
    </ligand>
</feature>
<dbReference type="SMART" id="SM00471">
    <property type="entry name" value="HDc"/>
    <property type="match status" value="1"/>
</dbReference>
<evidence type="ECO:0000256" key="4">
    <source>
        <dbReference type="ARBA" id="ARBA00022801"/>
    </source>
</evidence>
<evidence type="ECO:0000256" key="8">
    <source>
        <dbReference type="RuleBase" id="RU363067"/>
    </source>
</evidence>
<dbReference type="SUPFAM" id="SSF55781">
    <property type="entry name" value="GAF domain-like"/>
    <property type="match status" value="1"/>
</dbReference>
<feature type="binding site" evidence="7">
    <location>
        <position position="593"/>
    </location>
    <ligand>
        <name>Zn(2+)</name>
        <dbReference type="ChEBI" id="CHEBI:29105"/>
        <label>1</label>
    </ligand>
</feature>
<evidence type="ECO:0000259" key="9">
    <source>
        <dbReference type="PROSITE" id="PS51845"/>
    </source>
</evidence>
<proteinExistence type="inferred from homology"/>
<dbReference type="SUPFAM" id="SSF109604">
    <property type="entry name" value="HD-domain/PDEase-like"/>
    <property type="match status" value="1"/>
</dbReference>
<dbReference type="PROSITE" id="PS00126">
    <property type="entry name" value="PDEASE_I_1"/>
    <property type="match status" value="1"/>
</dbReference>
<feature type="binding site" evidence="6">
    <location>
        <position position="760"/>
    </location>
    <ligand>
        <name>AMP</name>
        <dbReference type="ChEBI" id="CHEBI:456215"/>
    </ligand>
</feature>
<dbReference type="GeneID" id="112047835"/>
<comment type="similarity">
    <text evidence="1 8">Belongs to the cyclic nucleotide phosphodiesterase family.</text>
</comment>
<evidence type="ECO:0000313" key="11">
    <source>
        <dbReference type="RefSeq" id="XP_023940868.2"/>
    </source>
</evidence>
<dbReference type="KEGG" id="bany:112047835"/>
<dbReference type="InterPro" id="IPR002073">
    <property type="entry name" value="PDEase_catalytic_dom"/>
</dbReference>
<feature type="binding site" evidence="7">
    <location>
        <position position="594"/>
    </location>
    <ligand>
        <name>Zn(2+)</name>
        <dbReference type="ChEBI" id="CHEBI:29105"/>
        <label>1</label>
    </ligand>
</feature>
<dbReference type="InterPro" id="IPR036971">
    <property type="entry name" value="PDEase_catalytic_dom_sf"/>
</dbReference>
<feature type="domain" description="PDEase" evidence="9">
    <location>
        <begin position="463"/>
        <end position="801"/>
    </location>
</feature>
<dbReference type="AlphaFoldDB" id="A0A6J1N762"/>
<name>A0A6J1N762_BICAN</name>
<feature type="binding site" evidence="7">
    <location>
        <position position="558"/>
    </location>
    <ligand>
        <name>Zn(2+)</name>
        <dbReference type="ChEBI" id="CHEBI:29105"/>
        <label>1</label>
    </ligand>
</feature>
<keyword evidence="2" id="KW-0140">cGMP</keyword>
<gene>
    <name evidence="11" type="primary">LOC112047835</name>
</gene>
<comment type="cofactor">
    <cofactor evidence="8">
        <name>a divalent metal cation</name>
        <dbReference type="ChEBI" id="CHEBI:60240"/>
    </cofactor>
    <text evidence="8">Binds 2 divalent metal cations per subunit. Site 1 may preferentially bind zinc ions, while site 2 has a preference for magnesium and/or manganese ions.</text>
</comment>
<evidence type="ECO:0000256" key="5">
    <source>
        <dbReference type="PIRSR" id="PIRSR623088-1"/>
    </source>
</evidence>
<dbReference type="GO" id="GO:0004114">
    <property type="term" value="F:3',5'-cyclic-nucleotide phosphodiesterase activity"/>
    <property type="evidence" value="ECO:0007669"/>
    <property type="project" value="InterPro"/>
</dbReference>
<dbReference type="Pfam" id="PF00233">
    <property type="entry name" value="PDEase_I"/>
    <property type="match status" value="1"/>
</dbReference>
<evidence type="ECO:0000256" key="1">
    <source>
        <dbReference type="ARBA" id="ARBA00007648"/>
    </source>
</evidence>
<dbReference type="InterPro" id="IPR003018">
    <property type="entry name" value="GAF"/>
</dbReference>
<dbReference type="PANTHER" id="PTHR11347">
    <property type="entry name" value="CYCLIC NUCLEOTIDE PHOSPHODIESTERASE"/>
    <property type="match status" value="1"/>
</dbReference>
<accession>A0A6J1N762</accession>
<feature type="binding site" evidence="6">
    <location>
        <position position="594"/>
    </location>
    <ligand>
        <name>AMP</name>
        <dbReference type="ChEBI" id="CHEBI:456215"/>
    </ligand>
</feature>